<dbReference type="PANTHER" id="PTHR43751:SF3">
    <property type="entry name" value="SULFATASE N-TERMINAL DOMAIN-CONTAINING PROTEIN"/>
    <property type="match status" value="1"/>
</dbReference>
<dbReference type="EMBL" id="JAWDIO010000002">
    <property type="protein sequence ID" value="MDU0354202.1"/>
    <property type="molecule type" value="Genomic_DNA"/>
</dbReference>
<proteinExistence type="predicted"/>
<feature type="domain" description="Sulfatase N-terminal" evidence="1">
    <location>
        <begin position="3"/>
        <end position="156"/>
    </location>
</feature>
<dbReference type="Gene3D" id="3.30.1120.10">
    <property type="match status" value="1"/>
</dbReference>
<dbReference type="InterPro" id="IPR000917">
    <property type="entry name" value="Sulfatase_N"/>
</dbReference>
<dbReference type="RefSeq" id="WP_316028020.1">
    <property type="nucleotide sequence ID" value="NZ_JAWDIO010000002.1"/>
</dbReference>
<evidence type="ECO:0000313" key="2">
    <source>
        <dbReference type="EMBL" id="MDU0354202.1"/>
    </source>
</evidence>
<comment type="caution">
    <text evidence="2">The sequence shown here is derived from an EMBL/GenBank/DDBJ whole genome shotgun (WGS) entry which is preliminary data.</text>
</comment>
<accession>A0ABU3SW04</accession>
<dbReference type="PANTHER" id="PTHR43751">
    <property type="entry name" value="SULFATASE"/>
    <property type="match status" value="1"/>
</dbReference>
<organism evidence="2 3">
    <name type="scientific">Paraglaciecola aquimarina</name>
    <dbReference type="NCBI Taxonomy" id="1235557"/>
    <lineage>
        <taxon>Bacteria</taxon>
        <taxon>Pseudomonadati</taxon>
        <taxon>Pseudomonadota</taxon>
        <taxon>Gammaproteobacteria</taxon>
        <taxon>Alteromonadales</taxon>
        <taxon>Alteromonadaceae</taxon>
        <taxon>Paraglaciecola</taxon>
    </lineage>
</organism>
<evidence type="ECO:0000313" key="3">
    <source>
        <dbReference type="Proteomes" id="UP001247805"/>
    </source>
</evidence>
<sequence>MAKNADRPFFLYLSLIQPHANNESVHYDWAHGMEVPSYGQYEDTNYPDYAKGYAAMVSHIDTGVGAIMQQLQSLGIAEDTIVMFSSDNGPHKEGGNDPEFFDSNGQYRGIKRDLYEGGIRVPMIAWGPGTVKAGQRTNHIGYFGDLMATAAEIAGVAPPENTDSISFMPTLTAQSEQVQHDHLYWEFYEWGSKQAIRKGKYKAVRMPMFTGPIEIYDLAADPSEQHNIAASLPTLVAEFKQMFKAAHVPDPVWQVK</sequence>
<dbReference type="Gene3D" id="3.40.720.10">
    <property type="entry name" value="Alkaline Phosphatase, subunit A"/>
    <property type="match status" value="1"/>
</dbReference>
<dbReference type="InterPro" id="IPR052701">
    <property type="entry name" value="GAG_Ulvan_Degrading_Sulfatases"/>
</dbReference>
<dbReference type="Pfam" id="PF00884">
    <property type="entry name" value="Sulfatase"/>
    <property type="match status" value="1"/>
</dbReference>
<protein>
    <submittedName>
        <fullName evidence="2">Sulfatase-like hydrolase/transferase</fullName>
    </submittedName>
</protein>
<keyword evidence="3" id="KW-1185">Reference proteome</keyword>
<dbReference type="InterPro" id="IPR017850">
    <property type="entry name" value="Alkaline_phosphatase_core_sf"/>
</dbReference>
<name>A0ABU3SW04_9ALTE</name>
<dbReference type="Proteomes" id="UP001247805">
    <property type="component" value="Unassembled WGS sequence"/>
</dbReference>
<dbReference type="SUPFAM" id="SSF53649">
    <property type="entry name" value="Alkaline phosphatase-like"/>
    <property type="match status" value="1"/>
</dbReference>
<gene>
    <name evidence="2" type="ORF">RS130_09880</name>
</gene>
<evidence type="ECO:0000259" key="1">
    <source>
        <dbReference type="Pfam" id="PF00884"/>
    </source>
</evidence>
<reference evidence="2 3" key="1">
    <citation type="submission" date="2023-10" db="EMBL/GenBank/DDBJ databases">
        <title>Glaciecola aquimarina strain GGW-M5 nov., isolated from a coastal seawater.</title>
        <authorList>
            <person name="Bayburt H."/>
            <person name="Kim J.M."/>
            <person name="Choi B.J."/>
            <person name="Jeon C.O."/>
        </authorList>
    </citation>
    <scope>NUCLEOTIDE SEQUENCE [LARGE SCALE GENOMIC DNA]</scope>
    <source>
        <strain evidence="2 3">KCTC 32108</strain>
    </source>
</reference>